<dbReference type="PROSITE" id="PS00018">
    <property type="entry name" value="EF_HAND_1"/>
    <property type="match status" value="1"/>
</dbReference>
<dbReference type="FunFam" id="1.10.238.10:FF:000007">
    <property type="entry name" value="Putative myosin regulatory light chain sqh"/>
    <property type="match status" value="1"/>
</dbReference>
<organism evidence="5 6">
    <name type="scientific">Mola mola</name>
    <name type="common">Ocean sunfish</name>
    <name type="synonym">Tetraodon mola</name>
    <dbReference type="NCBI Taxonomy" id="94237"/>
    <lineage>
        <taxon>Eukaryota</taxon>
        <taxon>Metazoa</taxon>
        <taxon>Chordata</taxon>
        <taxon>Craniata</taxon>
        <taxon>Vertebrata</taxon>
        <taxon>Euteleostomi</taxon>
        <taxon>Actinopterygii</taxon>
        <taxon>Neopterygii</taxon>
        <taxon>Teleostei</taxon>
        <taxon>Neoteleostei</taxon>
        <taxon>Acanthomorphata</taxon>
        <taxon>Eupercaria</taxon>
        <taxon>Tetraodontiformes</taxon>
        <taxon>Molidae</taxon>
        <taxon>Mola</taxon>
    </lineage>
</organism>
<keyword evidence="6" id="KW-1185">Reference proteome</keyword>
<dbReference type="InterPro" id="IPR011992">
    <property type="entry name" value="EF-hand-dom_pair"/>
</dbReference>
<dbReference type="GO" id="GO:0005509">
    <property type="term" value="F:calcium ion binding"/>
    <property type="evidence" value="ECO:0007669"/>
    <property type="project" value="InterPro"/>
</dbReference>
<reference evidence="5" key="1">
    <citation type="submission" date="2025-08" db="UniProtKB">
        <authorList>
            <consortium name="Ensembl"/>
        </authorList>
    </citation>
    <scope>IDENTIFICATION</scope>
</reference>
<evidence type="ECO:0000256" key="2">
    <source>
        <dbReference type="ARBA" id="ARBA00022737"/>
    </source>
</evidence>
<evidence type="ECO:0000313" key="5">
    <source>
        <dbReference type="Ensembl" id="ENSMMOP00000019506.1"/>
    </source>
</evidence>
<dbReference type="InterPro" id="IPR002048">
    <property type="entry name" value="EF_hand_dom"/>
</dbReference>
<keyword evidence="3" id="KW-0106">Calcium</keyword>
<reference evidence="5" key="2">
    <citation type="submission" date="2025-09" db="UniProtKB">
        <authorList>
            <consortium name="Ensembl"/>
        </authorList>
    </citation>
    <scope>IDENTIFICATION</scope>
</reference>
<evidence type="ECO:0000256" key="1">
    <source>
        <dbReference type="ARBA" id="ARBA00022723"/>
    </source>
</evidence>
<dbReference type="PROSITE" id="PS50222">
    <property type="entry name" value="EF_HAND_2"/>
    <property type="match status" value="1"/>
</dbReference>
<dbReference type="PANTHER" id="PTHR23049">
    <property type="entry name" value="MYOSIN REGULATORY LIGHT CHAIN 2"/>
    <property type="match status" value="1"/>
</dbReference>
<proteinExistence type="predicted"/>
<dbReference type="Proteomes" id="UP000261620">
    <property type="component" value="Unplaced"/>
</dbReference>
<evidence type="ECO:0000313" key="6">
    <source>
        <dbReference type="Proteomes" id="UP000261620"/>
    </source>
</evidence>
<protein>
    <recommendedName>
        <fullName evidence="4">EF-hand domain-containing protein</fullName>
    </recommendedName>
</protein>
<accession>A0A3Q3XAY7</accession>
<evidence type="ECO:0000259" key="4">
    <source>
        <dbReference type="PROSITE" id="PS50222"/>
    </source>
</evidence>
<dbReference type="AlphaFoldDB" id="A0A3Q3XAY7"/>
<dbReference type="InterPro" id="IPR050403">
    <property type="entry name" value="Myosin_RLC"/>
</dbReference>
<dbReference type="Pfam" id="PF13405">
    <property type="entry name" value="EF-hand_6"/>
    <property type="match status" value="1"/>
</dbReference>
<name>A0A3Q3XAY7_MOLML</name>
<evidence type="ECO:0000256" key="3">
    <source>
        <dbReference type="ARBA" id="ARBA00022837"/>
    </source>
</evidence>
<dbReference type="SMART" id="SM00054">
    <property type="entry name" value="EFh"/>
    <property type="match status" value="1"/>
</dbReference>
<keyword evidence="2" id="KW-0677">Repeat</keyword>
<sequence length="147" mass="16625">MPEKPPQGDIQEAFTIMDQNRDGVIDKGDLRDTFAALGRLNVSNDELDEMMKEASGPINFTIFLAMFGEKLKGTDPEETILNAFKIFDPEGKGILRGDEYEPSSFSADRFTEEEMFTNFPLDVAGNLDYKNLCYVITHGENKEQEQE</sequence>
<dbReference type="Gene3D" id="1.10.238.10">
    <property type="entry name" value="EF-hand"/>
    <property type="match status" value="1"/>
</dbReference>
<dbReference type="InterPro" id="IPR018247">
    <property type="entry name" value="EF_Hand_1_Ca_BS"/>
</dbReference>
<keyword evidence="1" id="KW-0479">Metal-binding</keyword>
<dbReference type="Ensembl" id="ENSMMOT00000019833.1">
    <property type="protein sequence ID" value="ENSMMOP00000019506.1"/>
    <property type="gene ID" value="ENSMMOG00000014794.1"/>
</dbReference>
<feature type="domain" description="EF-hand" evidence="4">
    <location>
        <begin position="5"/>
        <end position="40"/>
    </location>
</feature>
<dbReference type="SUPFAM" id="SSF47473">
    <property type="entry name" value="EF-hand"/>
    <property type="match status" value="1"/>
</dbReference>